<feature type="compositionally biased region" description="Basic and acidic residues" evidence="1">
    <location>
        <begin position="431"/>
        <end position="451"/>
    </location>
</feature>
<organism evidence="3 4">
    <name type="scientific">Jaminaea rosea</name>
    <dbReference type="NCBI Taxonomy" id="1569628"/>
    <lineage>
        <taxon>Eukaryota</taxon>
        <taxon>Fungi</taxon>
        <taxon>Dikarya</taxon>
        <taxon>Basidiomycota</taxon>
        <taxon>Ustilaginomycotina</taxon>
        <taxon>Exobasidiomycetes</taxon>
        <taxon>Microstromatales</taxon>
        <taxon>Microstromatales incertae sedis</taxon>
        <taxon>Jaminaea</taxon>
    </lineage>
</organism>
<feature type="compositionally biased region" description="Low complexity" evidence="1">
    <location>
        <begin position="316"/>
        <end position="331"/>
    </location>
</feature>
<accession>A0A316UQ34</accession>
<feature type="region of interest" description="Disordered" evidence="1">
    <location>
        <begin position="137"/>
        <end position="195"/>
    </location>
</feature>
<feature type="compositionally biased region" description="Low complexity" evidence="1">
    <location>
        <begin position="545"/>
        <end position="560"/>
    </location>
</feature>
<feature type="compositionally biased region" description="Basic and acidic residues" evidence="1">
    <location>
        <begin position="220"/>
        <end position="249"/>
    </location>
</feature>
<feature type="compositionally biased region" description="Acidic residues" evidence="1">
    <location>
        <begin position="488"/>
        <end position="498"/>
    </location>
</feature>
<feature type="compositionally biased region" description="Low complexity" evidence="1">
    <location>
        <begin position="516"/>
        <end position="529"/>
    </location>
</feature>
<feature type="compositionally biased region" description="Gly residues" evidence="1">
    <location>
        <begin position="530"/>
        <end position="544"/>
    </location>
</feature>
<keyword evidence="4" id="KW-1185">Reference proteome</keyword>
<keyword evidence="2" id="KW-0732">Signal</keyword>
<evidence type="ECO:0000313" key="3">
    <source>
        <dbReference type="EMBL" id="PWN27406.1"/>
    </source>
</evidence>
<reference evidence="3 4" key="1">
    <citation type="journal article" date="2018" name="Mol. Biol. Evol.">
        <title>Broad Genomic Sampling Reveals a Smut Pathogenic Ancestry of the Fungal Clade Ustilaginomycotina.</title>
        <authorList>
            <person name="Kijpornyongpan T."/>
            <person name="Mondo S.J."/>
            <person name="Barry K."/>
            <person name="Sandor L."/>
            <person name="Lee J."/>
            <person name="Lipzen A."/>
            <person name="Pangilinan J."/>
            <person name="LaButti K."/>
            <person name="Hainaut M."/>
            <person name="Henrissat B."/>
            <person name="Grigoriev I.V."/>
            <person name="Spatafora J.W."/>
            <person name="Aime M.C."/>
        </authorList>
    </citation>
    <scope>NUCLEOTIDE SEQUENCE [LARGE SCALE GENOMIC DNA]</scope>
    <source>
        <strain evidence="3 4">MCA 5214</strain>
    </source>
</reference>
<proteinExistence type="predicted"/>
<feature type="region of interest" description="Disordered" evidence="1">
    <location>
        <begin position="22"/>
        <end position="46"/>
    </location>
</feature>
<feature type="region of interest" description="Disordered" evidence="1">
    <location>
        <begin position="91"/>
        <end position="121"/>
    </location>
</feature>
<evidence type="ECO:0000256" key="1">
    <source>
        <dbReference type="SAM" id="MobiDB-lite"/>
    </source>
</evidence>
<feature type="chain" id="PRO_5016445418" evidence="2">
    <location>
        <begin position="20"/>
        <end position="653"/>
    </location>
</feature>
<feature type="region of interest" description="Disordered" evidence="1">
    <location>
        <begin position="215"/>
        <end position="576"/>
    </location>
</feature>
<feature type="compositionally biased region" description="Pro residues" evidence="1">
    <location>
        <begin position="293"/>
        <end position="307"/>
    </location>
</feature>
<name>A0A316UQ34_9BASI</name>
<dbReference type="EMBL" id="KZ819668">
    <property type="protein sequence ID" value="PWN27406.1"/>
    <property type="molecule type" value="Genomic_DNA"/>
</dbReference>
<evidence type="ECO:0000313" key="4">
    <source>
        <dbReference type="Proteomes" id="UP000245884"/>
    </source>
</evidence>
<feature type="compositionally biased region" description="Pro residues" evidence="1">
    <location>
        <begin position="341"/>
        <end position="390"/>
    </location>
</feature>
<gene>
    <name evidence="3" type="ORF">BDZ90DRAFT_232383</name>
</gene>
<feature type="compositionally biased region" description="Low complexity" evidence="1">
    <location>
        <begin position="279"/>
        <end position="292"/>
    </location>
</feature>
<dbReference type="RefSeq" id="XP_025362018.1">
    <property type="nucleotide sequence ID" value="XM_025506231.1"/>
</dbReference>
<sequence>MVRSWALLTIFVAASLSSGIPIDRRGSKVDQSQHSSGVVDGSNHPISVDSGQRIVNSFGAIPQVPSAGNNNKVDPMGMAYIMASAGGIGEQGGASAGSPPGQPTDAGIDSAKAPDQQKRELPPQLLFNLAGMMGGGMMPGMGGGGGGGDTKTESSTHTSGTTNNANHPIQVNSGQQVQNSFGSPPSANNRRSLQPPAIPANAAHAEFVRRLVVTGPPCSCKDKPEETHKADLKTRRSGLLERVDPERRYALPKACQCDGDTRKVGSKKPNESSAHPPASSVSGTSVPLSSATPPTPPPSSGGPPPAPLSDFLSIFATSPKAAAALMAAQAGDAHHRRDDPAPPPPPPASGPAGPPPTTQPPPPPSSTPPPPPPSSGGPPPTSSGGPPPPSSTSSAPAGGPSTLPGAKPSLPFARIGITRPLGGANVTTQDNRVDKSNDSHDNNSQDSHNDNSRGANGNGGMSNVTAGGNVQENTNLQLGDDVRCTVPSDDDDGDDDEAYQQYLKSHPKGDQKKQGGDAQKSQQGKQGKQSGQGQGQGKSGGGGNQQSNHQDHNGQGSSRGQQGGGQGGKRSLLDARGPSGGGGGQCGACVCNCYCTPNRRSLNGIPSALVAMHERRGAKTVVTPANCAVVKSGSGLVYAGEKCHLKGQKAKTS</sequence>
<feature type="compositionally biased region" description="Low complexity" evidence="1">
    <location>
        <begin position="391"/>
        <end position="401"/>
    </location>
</feature>
<feature type="compositionally biased region" description="Gly residues" evidence="1">
    <location>
        <begin position="137"/>
        <end position="149"/>
    </location>
</feature>
<dbReference type="GeneID" id="37028054"/>
<evidence type="ECO:0000256" key="2">
    <source>
        <dbReference type="SAM" id="SignalP"/>
    </source>
</evidence>
<protein>
    <submittedName>
        <fullName evidence="3">Uncharacterized protein</fullName>
    </submittedName>
</protein>
<feature type="compositionally biased region" description="Polar residues" evidence="1">
    <location>
        <begin position="461"/>
        <end position="477"/>
    </location>
</feature>
<dbReference type="AlphaFoldDB" id="A0A316UQ34"/>
<feature type="compositionally biased region" description="Polar residues" evidence="1">
    <location>
        <begin position="153"/>
        <end position="192"/>
    </location>
</feature>
<feature type="signal peptide" evidence="2">
    <location>
        <begin position="1"/>
        <end position="19"/>
    </location>
</feature>
<dbReference type="Proteomes" id="UP000245884">
    <property type="component" value="Unassembled WGS sequence"/>
</dbReference>
<feature type="non-terminal residue" evidence="3">
    <location>
        <position position="653"/>
    </location>
</feature>